<dbReference type="EMBL" id="CP070369">
    <property type="protein sequence ID" value="QRZ14618.1"/>
    <property type="molecule type" value="Genomic_DNA"/>
</dbReference>
<dbReference type="InterPro" id="IPR039570">
    <property type="entry name" value="AmiC_PBP1"/>
</dbReference>
<dbReference type="Proteomes" id="UP000663629">
    <property type="component" value="Plasmid p1"/>
</dbReference>
<dbReference type="SUPFAM" id="SSF53822">
    <property type="entry name" value="Periplasmic binding protein-like I"/>
    <property type="match status" value="1"/>
</dbReference>
<keyword evidence="2" id="KW-1185">Reference proteome</keyword>
<reference evidence="1 2" key="1">
    <citation type="submission" date="2021-02" db="EMBL/GenBank/DDBJ databases">
        <title>Paracoccus methylovroum sp.nov., a new methanol and methylamine utilizing methylotrophic denitrifer.</title>
        <authorList>
            <person name="Timsy T."/>
            <person name="Behrendt U."/>
            <person name="Ulrich A."/>
            <person name="Spanner T."/>
            <person name="Foesel B.U."/>
            <person name="Horn M.A."/>
            <person name="Kolb S."/>
        </authorList>
    </citation>
    <scope>NUCLEOTIDE SEQUENCE [LARGE SCALE GENOMIC DNA]</scope>
    <source>
        <strain evidence="1 2">H4-D09</strain>
        <plasmid evidence="1 2">p1</plasmid>
    </source>
</reference>
<dbReference type="InterPro" id="IPR028082">
    <property type="entry name" value="Peripla_BP_I"/>
</dbReference>
<dbReference type="CDD" id="cd06357">
    <property type="entry name" value="PBP1_AmiC"/>
    <property type="match status" value="1"/>
</dbReference>
<evidence type="ECO:0000313" key="2">
    <source>
        <dbReference type="Proteomes" id="UP000663629"/>
    </source>
</evidence>
<dbReference type="Gene3D" id="3.40.50.2300">
    <property type="match status" value="2"/>
</dbReference>
<dbReference type="RefSeq" id="WP_205295596.1">
    <property type="nucleotide sequence ID" value="NZ_CP070369.1"/>
</dbReference>
<geneLocation type="plasmid" evidence="1 2">
    <name>p1</name>
</geneLocation>
<dbReference type="PANTHER" id="PTHR47628:SF1">
    <property type="entry name" value="ALIPHATIC AMIDASE EXPRESSION-REGULATING PROTEIN"/>
    <property type="match status" value="1"/>
</dbReference>
<organism evidence="1 2">
    <name type="scientific">Paracoccus methylovorus</name>
    <dbReference type="NCBI Taxonomy" id="2812658"/>
    <lineage>
        <taxon>Bacteria</taxon>
        <taxon>Pseudomonadati</taxon>
        <taxon>Pseudomonadota</taxon>
        <taxon>Alphaproteobacteria</taxon>
        <taxon>Rhodobacterales</taxon>
        <taxon>Paracoccaceae</taxon>
        <taxon>Paracoccus</taxon>
    </lineage>
</organism>
<dbReference type="Pfam" id="PF13433">
    <property type="entry name" value="Peripla_BP_5"/>
    <property type="match status" value="1"/>
</dbReference>
<accession>A0ABX7JK75</accession>
<protein>
    <submittedName>
        <fullName evidence="1">Transporter substrate-binding domain-containing protein</fullName>
    </submittedName>
</protein>
<proteinExistence type="predicted"/>
<dbReference type="PANTHER" id="PTHR47628">
    <property type="match status" value="1"/>
</dbReference>
<gene>
    <name evidence="1" type="ORF">JWJ88_12170</name>
</gene>
<evidence type="ECO:0000313" key="1">
    <source>
        <dbReference type="EMBL" id="QRZ14618.1"/>
    </source>
</evidence>
<keyword evidence="1" id="KW-0614">Plasmid</keyword>
<sequence length="383" mass="42107">MQPLNIHREGWPVGLLFSRESQTSAVEHAQACATLLAIDEVNAAGGIGGVPLVPRQLPIGPRPDDYRLAAERLCDEHDVRVLFGTHMSNSRKAVLPLIESRQALLFYPTLYEGFEFSQNCIYTGAAPNQNSVPLARHLLRHHGRRVFFIGNNYVFAHESNRIMRDLFEQAAGSVVGEEYLPFHASDEDLATVMAMVEQLRPDFIYSTVVGSDTIRLHEAFARTRVRAGGGVIASLATNEADLAQMSADLSEGFLAAAPWFATLENPESRAFLQGMRARFGAEVPVTSGAEAAYFQVHLFARAARDAGEATLEGVLDRLGAAFFDAPEGRVRLDAATHHTWLWPRIGRVNAKNAFDVIEAEKGPVKPEPYMVQHSFGDAMTDHA</sequence>
<name>A0ABX7JK75_9RHOB</name>